<evidence type="ECO:0000313" key="19">
    <source>
        <dbReference type="Proteomes" id="UP000007267"/>
    </source>
</evidence>
<evidence type="ECO:0000256" key="6">
    <source>
        <dbReference type="ARBA" id="ARBA00022729"/>
    </source>
</evidence>
<dbReference type="Gene3D" id="2.60.40.10">
    <property type="entry name" value="Immunoglobulins"/>
    <property type="match status" value="10"/>
</dbReference>
<dbReference type="PANTHER" id="PTHR46708">
    <property type="entry name" value="TENASCIN"/>
    <property type="match status" value="1"/>
</dbReference>
<gene>
    <name evidence="18" type="primary">TNR</name>
</gene>
<evidence type="ECO:0000256" key="13">
    <source>
        <dbReference type="SAM" id="MobiDB-lite"/>
    </source>
</evidence>
<dbReference type="InterPro" id="IPR036056">
    <property type="entry name" value="Fibrinogen-like_C"/>
</dbReference>
<dbReference type="eggNOG" id="KOG2579">
    <property type="taxonomic scope" value="Eukaryota"/>
</dbReference>
<dbReference type="GO" id="GO:0072534">
    <property type="term" value="C:perineuronal net"/>
    <property type="evidence" value="ECO:0007669"/>
    <property type="project" value="Ensembl"/>
</dbReference>
<dbReference type="PROSITE" id="PS00022">
    <property type="entry name" value="EGF_1"/>
    <property type="match status" value="1"/>
</dbReference>
<dbReference type="GO" id="GO:0008306">
    <property type="term" value="P:associative learning"/>
    <property type="evidence" value="ECO:0007669"/>
    <property type="project" value="Ensembl"/>
</dbReference>
<dbReference type="InterPro" id="IPR000742">
    <property type="entry name" value="EGF"/>
</dbReference>
<evidence type="ECO:0000256" key="9">
    <source>
        <dbReference type="ARBA" id="ARBA00023054"/>
    </source>
</evidence>
<dbReference type="Pfam" id="PF23106">
    <property type="entry name" value="EGF_Teneurin"/>
    <property type="match status" value="2"/>
</dbReference>
<dbReference type="FunFam" id="2.60.40.10:FF:000207">
    <property type="entry name" value="Tenascin C"/>
    <property type="match status" value="1"/>
</dbReference>
<feature type="domain" description="Fibronectin type-III" evidence="16">
    <location>
        <begin position="1079"/>
        <end position="1169"/>
    </location>
</feature>
<feature type="domain" description="EGF-like" evidence="15">
    <location>
        <begin position="200"/>
        <end position="232"/>
    </location>
</feature>
<dbReference type="SMART" id="SM00186">
    <property type="entry name" value="FBG"/>
    <property type="match status" value="1"/>
</dbReference>
<dbReference type="GO" id="GO:0098978">
    <property type="term" value="C:glutamatergic synapse"/>
    <property type="evidence" value="ECO:0007669"/>
    <property type="project" value="Ensembl"/>
</dbReference>
<dbReference type="GO" id="GO:0009986">
    <property type="term" value="C:cell surface"/>
    <property type="evidence" value="ECO:0007669"/>
    <property type="project" value="Ensembl"/>
</dbReference>
<dbReference type="Pfam" id="PF18720">
    <property type="entry name" value="EGF_Tenascin"/>
    <property type="match status" value="1"/>
</dbReference>
<dbReference type="GO" id="GO:0051971">
    <property type="term" value="P:positive regulation of transmission of nerve impulse"/>
    <property type="evidence" value="ECO:0007669"/>
    <property type="project" value="Ensembl"/>
</dbReference>
<dbReference type="GO" id="GO:0030198">
    <property type="term" value="P:extracellular matrix organization"/>
    <property type="evidence" value="ECO:0007669"/>
    <property type="project" value="Ensembl"/>
</dbReference>
<dbReference type="PROSITE" id="PS50853">
    <property type="entry name" value="FN3"/>
    <property type="match status" value="7"/>
</dbReference>
<feature type="region of interest" description="Disordered" evidence="13">
    <location>
        <begin position="766"/>
        <end position="805"/>
    </location>
</feature>
<dbReference type="Pfam" id="PF00147">
    <property type="entry name" value="Fibrinogen_C"/>
    <property type="match status" value="1"/>
</dbReference>
<keyword evidence="8" id="KW-0130">Cell adhesion</keyword>
<dbReference type="GO" id="GO:0035641">
    <property type="term" value="P:locomotory exploration behavior"/>
    <property type="evidence" value="ECO:0007669"/>
    <property type="project" value="Ensembl"/>
</dbReference>
<feature type="domain" description="Fibronectin type-III" evidence="16">
    <location>
        <begin position="477"/>
        <end position="566"/>
    </location>
</feature>
<feature type="domain" description="Fibronectin type-III" evidence="16">
    <location>
        <begin position="899"/>
        <end position="987"/>
    </location>
</feature>
<evidence type="ECO:0000256" key="4">
    <source>
        <dbReference type="ARBA" id="ARBA00022530"/>
    </source>
</evidence>
<evidence type="ECO:0000313" key="18">
    <source>
        <dbReference type="Ensembl" id="ENSPSIP00000014063.1"/>
    </source>
</evidence>
<dbReference type="eggNOG" id="KOG1225">
    <property type="taxonomic scope" value="Eukaryota"/>
</dbReference>
<dbReference type="InterPro" id="IPR050991">
    <property type="entry name" value="ECM_Regulatory_Proteins"/>
</dbReference>
<dbReference type="FunFam" id="2.60.40.10:FF:000722">
    <property type="entry name" value="Tenascin R"/>
    <property type="match status" value="1"/>
</dbReference>
<evidence type="ECO:0000259" key="17">
    <source>
        <dbReference type="PROSITE" id="PS51406"/>
    </source>
</evidence>
<keyword evidence="9" id="KW-0175">Coiled coil</keyword>
<evidence type="ECO:0000259" key="15">
    <source>
        <dbReference type="PROSITE" id="PS50026"/>
    </source>
</evidence>
<dbReference type="HOGENOM" id="CLU_001162_0_0_1"/>
<dbReference type="EMBL" id="AGCU01203970">
    <property type="status" value="NOT_ANNOTATED_CDS"/>
    <property type="molecule type" value="Genomic_DNA"/>
</dbReference>
<dbReference type="SUPFAM" id="SSF56496">
    <property type="entry name" value="Fibrinogen C-terminal domain-like"/>
    <property type="match status" value="1"/>
</dbReference>
<evidence type="ECO:0000259" key="16">
    <source>
        <dbReference type="PROSITE" id="PS50853"/>
    </source>
</evidence>
<reference evidence="19" key="1">
    <citation type="submission" date="2011-10" db="EMBL/GenBank/DDBJ databases">
        <authorList>
            <consortium name="Soft-shell Turtle Genome Consortium"/>
        </authorList>
    </citation>
    <scope>NUCLEOTIDE SEQUENCE [LARGE SCALE GENOMIC DNA]</scope>
    <source>
        <strain evidence="19">Daiwa-1</strain>
    </source>
</reference>
<evidence type="ECO:0000256" key="2">
    <source>
        <dbReference type="ARBA" id="ARBA00008673"/>
    </source>
</evidence>
<feature type="domain" description="Fibronectin type-III" evidence="16">
    <location>
        <begin position="567"/>
        <end position="660"/>
    </location>
</feature>
<dbReference type="EMBL" id="AGCU01203969">
    <property type="status" value="NOT_ANNOTATED_CDS"/>
    <property type="molecule type" value="Genomic_DNA"/>
</dbReference>
<keyword evidence="5 12" id="KW-0245">EGF-like domain</keyword>
<sequence length="1562" mass="172697">MGADSENLALRNLLIGLNLLLLGSVLKPFECRLEVTTERTRRQVVDEEGNFANYSPPLKEQSMVFNHVYNINVPLDSFCASALEASSDQEVSAEDARMTEYTEQTSDTESQVTFTHRINLPKQACKCFVSTQVMQELQSRIEMLEREVSVLRDQCNSNCCQENAATGQLDFVPHCSGHGNFSLESCGCICNEGWGGKNCSEPHCPLGCSSRGICVEDGECVCEEGYAGEDCSELRCPDDCSGKGRCANGTCVCQEGYVGEGCAQLRCMNACSGRGFCQEGLCACEEGYQGQDCSAVAPPEELRVAGIGDRSIDLEWDGPMAVTEYVISYQPAVPGGLQLQQQVPGDWSAITLKELEPSLTYNISIYAVISDSLSTPVTTKVTTHLSTPRGLQFKTITETTVEVQWEPFSFSFDGWEISFIPKVGTPETTAVSLLATQSQFDVTGLKPGEEYIVNVVALKEQARSPATSGSVSTLIDGPTQILVRDVSDTVAFVEWTPPRAKVDYILLKYGLVNGEGGKTTFRLQPPLSQYSMQALRPGSRYDVSISAVRGTNESDSAVTTFTTEIDAPKNLRVGLRTSASLELEWDNSEAEVQTYKVVYSTLAGEQYHEMLVPRSAGMTTRATLTDLVPGTEYGVGISAIMESKQSIPATMNARTELDSPRDLVVTASSETSVSLAWTPARGPIDHYRVTFIPASGMASEVTVPRDEAGAGTTSPPRSAPTELDSPRDLVVTASSETSVSLAWTPARGPIDHYRVTFIPASGMASEVTVPRDEAESEQRETSTRVWDRPSSRAHEQANSCSPTPPEWFRPITQLHFSHVTSSSLNITWSDPSPPADRFLLNYHPRDKEETTQVTLDASKRHAPLSGLQPSTEYIVSLVAVHGLVSSEPIVGSITTGIDPPKNLTVGNITKDSVTLSWSPPEAAFDHYRVSYRSAQGRAESAAVANDVAEYTLRRLQPATRHEISLSSVRGREESERISSVVYTAMDHPLGLSATNVTPTEALLQWNPPLSKVESYVIVLAPYTGQARGERKTVLVDGANQEYQLINLMPSTSYMVTMYATSGPLTSGTISTNFTTLLDPPTNLTASEVTRRSALLSWQPPMAPIENYIMTYRSPDGSRKELIVDAEDTWIRLEGLSETTEYTVRLQAAQDAMRSGFTATSFITGITLPSPCIGYTESENVLSMASPLREHINRYLIHCLSSLYIEYHCVLSAIKDKSPTRSCVKKHRDYKIGVLCSWAKMKSLDSTFSDVKFTQALHPQRKKLRPISYFVPICAVVQILLTYTAISGTVNLNKYHKRQRSHSLYPVELLSVKPLCLVVEGLQAYGTMRLDTGGRVFANPQDCAQHLMNGDTMSGIYTVSINGDLTQRVQVYCDMTTDGGGWIVFQRRQNGLTDFFRKWMDYRVGFGNLEDEFWLGLENIHKITSQGRYELRIDMRDGQEATYAYYDKFSLGDARSLYKLRIGDYNGTSGDSLTYHQGRPFSTKDRDNDVAVTNCAMSYKGAWWYKNCHRTNLNGKYGESRHSQGINWFHWKGHEFSIPFVEMKMRPYNHRNASGRKRRSLQL</sequence>
<dbReference type="FunFam" id="2.60.40.10:FF:000201">
    <property type="entry name" value="Tenascin C"/>
    <property type="match status" value="1"/>
</dbReference>
<dbReference type="EMBL" id="AGCU01203971">
    <property type="status" value="NOT_ANNOTATED_CDS"/>
    <property type="molecule type" value="Genomic_DNA"/>
</dbReference>
<reference evidence="19" key="2">
    <citation type="journal article" date="2013" name="Nat. Genet.">
        <title>The draft genomes of soft-shell turtle and green sea turtle yield insights into the development and evolution of the turtle-specific body plan.</title>
        <authorList>
            <person name="Wang Z."/>
            <person name="Pascual-Anaya J."/>
            <person name="Zadissa A."/>
            <person name="Li W."/>
            <person name="Niimura Y."/>
            <person name="Huang Z."/>
            <person name="Li C."/>
            <person name="White S."/>
            <person name="Xiong Z."/>
            <person name="Fang D."/>
            <person name="Wang B."/>
            <person name="Ming Y."/>
            <person name="Chen Y."/>
            <person name="Zheng Y."/>
            <person name="Kuraku S."/>
            <person name="Pignatelli M."/>
            <person name="Herrero J."/>
            <person name="Beal K."/>
            <person name="Nozawa M."/>
            <person name="Li Q."/>
            <person name="Wang J."/>
            <person name="Zhang H."/>
            <person name="Yu L."/>
            <person name="Shigenobu S."/>
            <person name="Wang J."/>
            <person name="Liu J."/>
            <person name="Flicek P."/>
            <person name="Searle S."/>
            <person name="Wang J."/>
            <person name="Kuratani S."/>
            <person name="Yin Y."/>
            <person name="Aken B."/>
            <person name="Zhang G."/>
            <person name="Irie N."/>
        </authorList>
    </citation>
    <scope>NUCLEOTIDE SEQUENCE [LARGE SCALE GENOMIC DNA]</scope>
    <source>
        <strain evidence="19">Daiwa-1</strain>
    </source>
</reference>
<dbReference type="InterPro" id="IPR013783">
    <property type="entry name" value="Ig-like_fold"/>
</dbReference>
<reference evidence="18" key="3">
    <citation type="submission" date="2025-08" db="UniProtKB">
        <authorList>
            <consortium name="Ensembl"/>
        </authorList>
    </citation>
    <scope>IDENTIFICATION</scope>
</reference>
<protein>
    <submittedName>
        <fullName evidence="18">Tenascin R</fullName>
    </submittedName>
</protein>
<proteinExistence type="inferred from homology"/>
<dbReference type="SUPFAM" id="SSF49265">
    <property type="entry name" value="Fibronectin type III"/>
    <property type="match status" value="5"/>
</dbReference>
<dbReference type="STRING" id="13735.ENSPSIP00000014063"/>
<dbReference type="GO" id="GO:0007158">
    <property type="term" value="P:neuron cell-cell adhesion"/>
    <property type="evidence" value="ECO:0007669"/>
    <property type="project" value="Ensembl"/>
</dbReference>
<dbReference type="FunFam" id="3.90.215.10:FF:000001">
    <property type="entry name" value="Tenascin isoform 1"/>
    <property type="match status" value="1"/>
</dbReference>
<keyword evidence="19" id="KW-1185">Reference proteome</keyword>
<keyword evidence="4" id="KW-0272">Extracellular matrix</keyword>
<dbReference type="OMA" id="YMDHTSD"/>
<feature type="domain" description="Fibronectin type-III" evidence="16">
    <location>
        <begin position="298"/>
        <end position="390"/>
    </location>
</feature>
<dbReference type="GO" id="GO:0048677">
    <property type="term" value="P:axon extension involved in regeneration"/>
    <property type="evidence" value="ECO:0007669"/>
    <property type="project" value="Ensembl"/>
</dbReference>
<dbReference type="Pfam" id="PF00041">
    <property type="entry name" value="fn3"/>
    <property type="match status" value="10"/>
</dbReference>
<reference evidence="18" key="4">
    <citation type="submission" date="2025-09" db="UniProtKB">
        <authorList>
            <consortium name="Ensembl"/>
        </authorList>
    </citation>
    <scope>IDENTIFICATION</scope>
</reference>
<evidence type="ECO:0000256" key="7">
    <source>
        <dbReference type="ARBA" id="ARBA00022737"/>
    </source>
</evidence>
<evidence type="ECO:0000256" key="1">
    <source>
        <dbReference type="ARBA" id="ARBA00004498"/>
    </source>
</evidence>
<keyword evidence="3" id="KW-0964">Secreted</keyword>
<dbReference type="InterPro" id="IPR002181">
    <property type="entry name" value="Fibrinogen_a/b/g_C_dom"/>
</dbReference>
<dbReference type="Gene3D" id="3.90.215.10">
    <property type="entry name" value="Gamma Fibrinogen, chain A, domain 1"/>
    <property type="match status" value="1"/>
</dbReference>
<comment type="caution">
    <text evidence="12">Lacks conserved residue(s) required for the propagation of feature annotation.</text>
</comment>
<dbReference type="CDD" id="cd00087">
    <property type="entry name" value="FReD"/>
    <property type="match status" value="1"/>
</dbReference>
<evidence type="ECO:0000256" key="3">
    <source>
        <dbReference type="ARBA" id="ARBA00022525"/>
    </source>
</evidence>
<feature type="signal peptide" evidence="14">
    <location>
        <begin position="1"/>
        <end position="28"/>
    </location>
</feature>
<dbReference type="GO" id="GO:0048692">
    <property type="term" value="P:negative regulation of axon extension involved in regeneration"/>
    <property type="evidence" value="ECO:0007669"/>
    <property type="project" value="Ensembl"/>
</dbReference>
<keyword evidence="6 14" id="KW-0732">Signal</keyword>
<feature type="domain" description="Fibronectin type-III" evidence="16">
    <location>
        <begin position="988"/>
        <end position="1078"/>
    </location>
</feature>
<dbReference type="InterPro" id="IPR014716">
    <property type="entry name" value="Fibrinogen_a/b/g_C_1"/>
</dbReference>
<name>K7G1A3_PELSI</name>
<dbReference type="SMART" id="SM00060">
    <property type="entry name" value="FN3"/>
    <property type="match status" value="9"/>
</dbReference>
<dbReference type="Ensembl" id="ENSPSIT00000014128.1">
    <property type="protein sequence ID" value="ENSPSIP00000014063.1"/>
    <property type="gene ID" value="ENSPSIG00000012294.1"/>
</dbReference>
<dbReference type="Proteomes" id="UP000007267">
    <property type="component" value="Unassembled WGS sequence"/>
</dbReference>
<keyword evidence="7" id="KW-0677">Repeat</keyword>
<dbReference type="GeneTree" id="ENSGT00940000157761"/>
<dbReference type="GO" id="GO:0022408">
    <property type="term" value="P:negative regulation of cell-cell adhesion"/>
    <property type="evidence" value="ECO:0007669"/>
    <property type="project" value="Ensembl"/>
</dbReference>
<feature type="disulfide bond" evidence="12">
    <location>
        <begin position="222"/>
        <end position="231"/>
    </location>
</feature>
<keyword evidence="10 12" id="KW-1015">Disulfide bond</keyword>
<evidence type="ECO:0000256" key="14">
    <source>
        <dbReference type="SAM" id="SignalP"/>
    </source>
</evidence>
<dbReference type="InterPro" id="IPR041161">
    <property type="entry name" value="EGF_Tenascin"/>
</dbReference>
<dbReference type="GO" id="GO:0045121">
    <property type="term" value="C:membrane raft"/>
    <property type="evidence" value="ECO:0007669"/>
    <property type="project" value="Ensembl"/>
</dbReference>
<dbReference type="Gene3D" id="2.10.25.10">
    <property type="entry name" value="Laminin"/>
    <property type="match status" value="3"/>
</dbReference>
<feature type="chain" id="PRO_5003902343" evidence="14">
    <location>
        <begin position="29"/>
        <end position="1562"/>
    </location>
</feature>
<evidence type="ECO:0000256" key="11">
    <source>
        <dbReference type="ARBA" id="ARBA00023180"/>
    </source>
</evidence>
<dbReference type="GO" id="GO:0030334">
    <property type="term" value="P:regulation of cell migration"/>
    <property type="evidence" value="ECO:0007669"/>
    <property type="project" value="Ensembl"/>
</dbReference>
<dbReference type="FunFam" id="2.10.25.10:FF:000001">
    <property type="entry name" value="Tenascin C"/>
    <property type="match status" value="2"/>
</dbReference>
<dbReference type="PROSITE" id="PS01186">
    <property type="entry name" value="EGF_2"/>
    <property type="match status" value="1"/>
</dbReference>
<accession>K7G1A3</accession>
<dbReference type="InterPro" id="IPR003961">
    <property type="entry name" value="FN3_dom"/>
</dbReference>
<dbReference type="PROSITE" id="PS50026">
    <property type="entry name" value="EGF_3"/>
    <property type="match status" value="1"/>
</dbReference>
<dbReference type="InterPro" id="IPR036116">
    <property type="entry name" value="FN3_sf"/>
</dbReference>
<dbReference type="GO" id="GO:0035249">
    <property type="term" value="P:synaptic transmission, glutamatergic"/>
    <property type="evidence" value="ECO:0007669"/>
    <property type="project" value="Ensembl"/>
</dbReference>
<dbReference type="NCBIfam" id="NF040941">
    <property type="entry name" value="GGGWT_bact"/>
    <property type="match status" value="1"/>
</dbReference>
<evidence type="ECO:0000256" key="8">
    <source>
        <dbReference type="ARBA" id="ARBA00022889"/>
    </source>
</evidence>
<dbReference type="SMART" id="SM00181">
    <property type="entry name" value="EGF"/>
    <property type="match status" value="3"/>
</dbReference>
<feature type="compositionally biased region" description="Basic and acidic residues" evidence="13">
    <location>
        <begin position="769"/>
        <end position="795"/>
    </location>
</feature>
<keyword evidence="11" id="KW-0325">Glycoprotein</keyword>
<dbReference type="GO" id="GO:0022029">
    <property type="term" value="P:telencephalon cell migration"/>
    <property type="evidence" value="ECO:0007669"/>
    <property type="project" value="Ensembl"/>
</dbReference>
<feature type="disulfide bond" evidence="12">
    <location>
        <begin position="204"/>
        <end position="214"/>
    </location>
</feature>
<dbReference type="GO" id="GO:0050805">
    <property type="term" value="P:negative regulation of synaptic transmission"/>
    <property type="evidence" value="ECO:0007669"/>
    <property type="project" value="Ensembl"/>
</dbReference>
<comment type="subcellular location">
    <subcellularLocation>
        <location evidence="1">Secreted</location>
        <location evidence="1">Extracellular space</location>
        <location evidence="1">Extracellular matrix</location>
    </subcellularLocation>
</comment>
<dbReference type="PROSITE" id="PS51406">
    <property type="entry name" value="FIBRINOGEN_C_2"/>
    <property type="match status" value="1"/>
</dbReference>
<evidence type="ECO:0000256" key="12">
    <source>
        <dbReference type="PROSITE-ProRule" id="PRU00076"/>
    </source>
</evidence>
<dbReference type="FunFam" id="2.60.40.10:FF:000099">
    <property type="entry name" value="Fibronectin 1"/>
    <property type="match status" value="1"/>
</dbReference>
<feature type="region of interest" description="Disordered" evidence="13">
    <location>
        <begin position="704"/>
        <end position="726"/>
    </location>
</feature>
<dbReference type="GO" id="GO:0050808">
    <property type="term" value="P:synapse organization"/>
    <property type="evidence" value="ECO:0007669"/>
    <property type="project" value="Ensembl"/>
</dbReference>
<dbReference type="EMBL" id="AGCU01203972">
    <property type="status" value="NOT_ANNOTATED_CDS"/>
    <property type="molecule type" value="Genomic_DNA"/>
</dbReference>
<dbReference type="GO" id="GO:0098685">
    <property type="term" value="C:Schaffer collateral - CA1 synapse"/>
    <property type="evidence" value="ECO:0007669"/>
    <property type="project" value="Ensembl"/>
</dbReference>
<dbReference type="GO" id="GO:0097402">
    <property type="term" value="P:neuroblast migration"/>
    <property type="evidence" value="ECO:0007669"/>
    <property type="project" value="Ensembl"/>
</dbReference>
<dbReference type="GO" id="GO:0050885">
    <property type="term" value="P:neuromuscular process controlling balance"/>
    <property type="evidence" value="ECO:0007669"/>
    <property type="project" value="Ensembl"/>
</dbReference>
<dbReference type="GO" id="GO:0060291">
    <property type="term" value="P:long-term synaptic potentiation"/>
    <property type="evidence" value="ECO:0007669"/>
    <property type="project" value="Ensembl"/>
</dbReference>
<dbReference type="GO" id="GO:0090733">
    <property type="term" value="C:tenascin complex"/>
    <property type="evidence" value="ECO:0007669"/>
    <property type="project" value="Ensembl"/>
</dbReference>
<feature type="domain" description="Fibronectin type-III" evidence="16">
    <location>
        <begin position="810"/>
        <end position="898"/>
    </location>
</feature>
<dbReference type="CDD" id="cd00063">
    <property type="entry name" value="FN3"/>
    <property type="match status" value="10"/>
</dbReference>
<organism evidence="18 19">
    <name type="scientific">Pelodiscus sinensis</name>
    <name type="common">Chinese softshell turtle</name>
    <name type="synonym">Trionyx sinensis</name>
    <dbReference type="NCBI Taxonomy" id="13735"/>
    <lineage>
        <taxon>Eukaryota</taxon>
        <taxon>Metazoa</taxon>
        <taxon>Chordata</taxon>
        <taxon>Craniata</taxon>
        <taxon>Vertebrata</taxon>
        <taxon>Euteleostomi</taxon>
        <taxon>Archelosauria</taxon>
        <taxon>Testudinata</taxon>
        <taxon>Testudines</taxon>
        <taxon>Cryptodira</taxon>
        <taxon>Trionychia</taxon>
        <taxon>Trionychidae</taxon>
        <taxon>Pelodiscus</taxon>
    </lineage>
</organism>
<feature type="domain" description="Fibrinogen C-terminal" evidence="17">
    <location>
        <begin position="1333"/>
        <end position="1548"/>
    </location>
</feature>
<evidence type="ECO:0000256" key="5">
    <source>
        <dbReference type="ARBA" id="ARBA00022536"/>
    </source>
</evidence>
<dbReference type="PANTHER" id="PTHR46708:SF13">
    <property type="entry name" value="TENASCIN-R"/>
    <property type="match status" value="1"/>
</dbReference>
<dbReference type="FunFam" id="2.60.40.10:FF:000691">
    <property type="entry name" value="Tenascin R"/>
    <property type="match status" value="1"/>
</dbReference>
<evidence type="ECO:0000256" key="10">
    <source>
        <dbReference type="ARBA" id="ARBA00023157"/>
    </source>
</evidence>
<dbReference type="GO" id="GO:0051968">
    <property type="term" value="P:positive regulation of synaptic transmission, glutamatergic"/>
    <property type="evidence" value="ECO:0007669"/>
    <property type="project" value="Ensembl"/>
</dbReference>
<comment type="similarity">
    <text evidence="2">Belongs to the tenascin family.</text>
</comment>